<proteinExistence type="predicted"/>
<keyword evidence="2" id="KW-1185">Reference proteome</keyword>
<evidence type="ECO:0000313" key="1">
    <source>
        <dbReference type="EMBL" id="KIM91445.1"/>
    </source>
</evidence>
<reference evidence="2" key="2">
    <citation type="submission" date="2015-01" db="EMBL/GenBank/DDBJ databases">
        <title>Evolutionary Origins and Diversification of the Mycorrhizal Mutualists.</title>
        <authorList>
            <consortium name="DOE Joint Genome Institute"/>
            <consortium name="Mycorrhizal Genomics Consortium"/>
            <person name="Kohler A."/>
            <person name="Kuo A."/>
            <person name="Nagy L.G."/>
            <person name="Floudas D."/>
            <person name="Copeland A."/>
            <person name="Barry K.W."/>
            <person name="Cichocki N."/>
            <person name="Veneault-Fourrey C."/>
            <person name="LaButti K."/>
            <person name="Lindquist E.A."/>
            <person name="Lipzen A."/>
            <person name="Lundell T."/>
            <person name="Morin E."/>
            <person name="Murat C."/>
            <person name="Riley R."/>
            <person name="Ohm R."/>
            <person name="Sun H."/>
            <person name="Tunlid A."/>
            <person name="Henrissat B."/>
            <person name="Grigoriev I.V."/>
            <person name="Hibbett D.S."/>
            <person name="Martin F."/>
        </authorList>
    </citation>
    <scope>NUCLEOTIDE SEQUENCE [LARGE SCALE GENOMIC DNA]</scope>
    <source>
        <strain evidence="2">F 1598</strain>
    </source>
</reference>
<dbReference type="InParanoid" id="A0A0C3G5A0"/>
<sequence>MIALLATSTVSTTTGTFCSPSFPRLKRLAMTMPSQFPMQETARIIPRTVQNLTLSGGGASAWFCRKRLHLASEIDWPGQVRFISTPSHRDDNRDTLAREIAMLSPSARVVNVGVDYYAVISRDIRKHGRIIMEKWSRNLNGRVWINERLEACGCDPQSSFLLN</sequence>
<accession>A0A0C3G5A0</accession>
<name>A0A0C3G5A0_PILCF</name>
<dbReference type="HOGENOM" id="CLU_1627702_0_0_1"/>
<protein>
    <submittedName>
        <fullName evidence="1">Uncharacterized protein</fullName>
    </submittedName>
</protein>
<organism evidence="1 2">
    <name type="scientific">Piloderma croceum (strain F 1598)</name>
    <dbReference type="NCBI Taxonomy" id="765440"/>
    <lineage>
        <taxon>Eukaryota</taxon>
        <taxon>Fungi</taxon>
        <taxon>Dikarya</taxon>
        <taxon>Basidiomycota</taxon>
        <taxon>Agaricomycotina</taxon>
        <taxon>Agaricomycetes</taxon>
        <taxon>Agaricomycetidae</taxon>
        <taxon>Atheliales</taxon>
        <taxon>Atheliaceae</taxon>
        <taxon>Piloderma</taxon>
    </lineage>
</organism>
<evidence type="ECO:0000313" key="2">
    <source>
        <dbReference type="Proteomes" id="UP000054166"/>
    </source>
</evidence>
<dbReference type="Proteomes" id="UP000054166">
    <property type="component" value="Unassembled WGS sequence"/>
</dbReference>
<dbReference type="AlphaFoldDB" id="A0A0C3G5A0"/>
<reference evidence="1 2" key="1">
    <citation type="submission" date="2014-04" db="EMBL/GenBank/DDBJ databases">
        <authorList>
            <consortium name="DOE Joint Genome Institute"/>
            <person name="Kuo A."/>
            <person name="Tarkka M."/>
            <person name="Buscot F."/>
            <person name="Kohler A."/>
            <person name="Nagy L.G."/>
            <person name="Floudas D."/>
            <person name="Copeland A."/>
            <person name="Barry K.W."/>
            <person name="Cichocki N."/>
            <person name="Veneault-Fourrey C."/>
            <person name="LaButti K."/>
            <person name="Lindquist E.A."/>
            <person name="Lipzen A."/>
            <person name="Lundell T."/>
            <person name="Morin E."/>
            <person name="Murat C."/>
            <person name="Sun H."/>
            <person name="Tunlid A."/>
            <person name="Henrissat B."/>
            <person name="Grigoriev I.V."/>
            <person name="Hibbett D.S."/>
            <person name="Martin F."/>
            <person name="Nordberg H.P."/>
            <person name="Cantor M.N."/>
            <person name="Hua S.X."/>
        </authorList>
    </citation>
    <scope>NUCLEOTIDE SEQUENCE [LARGE SCALE GENOMIC DNA]</scope>
    <source>
        <strain evidence="1 2">F 1598</strain>
    </source>
</reference>
<gene>
    <name evidence="1" type="ORF">PILCRDRAFT_129965</name>
</gene>
<dbReference type="EMBL" id="KN832971">
    <property type="protein sequence ID" value="KIM91445.1"/>
    <property type="molecule type" value="Genomic_DNA"/>
</dbReference>